<organism evidence="1 2">
    <name type="scientific">Candidatus Aphodousia faecigallinarum</name>
    <dbReference type="NCBI Taxonomy" id="2840677"/>
    <lineage>
        <taxon>Bacteria</taxon>
        <taxon>Pseudomonadati</taxon>
        <taxon>Pseudomonadota</taxon>
        <taxon>Betaproteobacteria</taxon>
        <taxon>Burkholderiales</taxon>
        <taxon>Sutterellaceae</taxon>
        <taxon>Sutterellaceae incertae sedis</taxon>
        <taxon>Candidatus Aphodousia</taxon>
    </lineage>
</organism>
<evidence type="ECO:0000313" key="2">
    <source>
        <dbReference type="Proteomes" id="UP000824083"/>
    </source>
</evidence>
<comment type="caution">
    <text evidence="1">The sequence shown here is derived from an EMBL/GenBank/DDBJ whole genome shotgun (WGS) entry which is preliminary data.</text>
</comment>
<proteinExistence type="predicted"/>
<dbReference type="AlphaFoldDB" id="A0A9D1LFR7"/>
<name>A0A9D1LFR7_9BURK</name>
<dbReference type="EMBL" id="DVMY01000035">
    <property type="protein sequence ID" value="HIU37032.1"/>
    <property type="molecule type" value="Genomic_DNA"/>
</dbReference>
<reference evidence="1" key="1">
    <citation type="submission" date="2020-10" db="EMBL/GenBank/DDBJ databases">
        <authorList>
            <person name="Gilroy R."/>
        </authorList>
    </citation>
    <scope>NUCLEOTIDE SEQUENCE</scope>
    <source>
        <strain evidence="1">7463</strain>
    </source>
</reference>
<accession>A0A9D1LFR7</accession>
<protein>
    <submittedName>
        <fullName evidence="1">Uncharacterized protein</fullName>
    </submittedName>
</protein>
<evidence type="ECO:0000313" key="1">
    <source>
        <dbReference type="EMBL" id="HIU37032.1"/>
    </source>
</evidence>
<reference evidence="1" key="2">
    <citation type="journal article" date="2021" name="PeerJ">
        <title>Extensive microbial diversity within the chicken gut microbiome revealed by metagenomics and culture.</title>
        <authorList>
            <person name="Gilroy R."/>
            <person name="Ravi A."/>
            <person name="Getino M."/>
            <person name="Pursley I."/>
            <person name="Horton D.L."/>
            <person name="Alikhan N.F."/>
            <person name="Baker D."/>
            <person name="Gharbi K."/>
            <person name="Hall N."/>
            <person name="Watson M."/>
            <person name="Adriaenssens E.M."/>
            <person name="Foster-Nyarko E."/>
            <person name="Jarju S."/>
            <person name="Secka A."/>
            <person name="Antonio M."/>
            <person name="Oren A."/>
            <person name="Chaudhuri R.R."/>
            <person name="La Ragione R."/>
            <person name="Hildebrand F."/>
            <person name="Pallen M.J."/>
        </authorList>
    </citation>
    <scope>NUCLEOTIDE SEQUENCE</scope>
    <source>
        <strain evidence="1">7463</strain>
    </source>
</reference>
<dbReference type="Proteomes" id="UP000824083">
    <property type="component" value="Unassembled WGS sequence"/>
</dbReference>
<gene>
    <name evidence="1" type="ORF">IAC56_01995</name>
</gene>
<sequence length="74" mass="8661">MKAFQNKNRRQAQIDFSGINLGLILDRVRKGIATPEEKFMLASFSGRFLRYWQDELELINQGIINQWSLTQTKS</sequence>